<keyword evidence="9" id="KW-1185">Reference proteome</keyword>
<dbReference type="RefSeq" id="WP_046250162.1">
    <property type="nucleotide sequence ID" value="NZ_CP121271.1"/>
</dbReference>
<evidence type="ECO:0000313" key="9">
    <source>
        <dbReference type="Proteomes" id="UP001605990"/>
    </source>
</evidence>
<feature type="transmembrane region" description="Helical" evidence="5">
    <location>
        <begin position="207"/>
        <end position="235"/>
    </location>
</feature>
<sequence>MSSGASPTSPASPASPTSPYPLRAWWAQRPPAAGAAVMATGILSVGLHLTGHEVLSRIALVLACAAWLTLAANFVYLLLVERAQWVTRAGTPGALTAVAATTVLGTRFSLLGWTTLAAALLTLAAVLWPGLLFLVVQHWGRRMPGAVFLGCVATEGLAVLGATLAAATSTPWLAHASLVPFWLGIVLYLIALFRFDLRQVARGSGDHWVAGGALAISALAGAKLLAAAGTGMYLWNADDQAVLHDVTVFLLVLDLAWYAVLLAAEIAWPRLRYDVRRWSTVFPLGMTAAATLSVAAAVEVPWLDAPGQALLWVAVVAWLAVAAGAVVQARAGLRSAGAGSGAVRSTARR</sequence>
<keyword evidence="2 5" id="KW-0812">Transmembrane</keyword>
<dbReference type="EMBL" id="CP121271">
    <property type="protein sequence ID" value="WMC88107.1"/>
    <property type="molecule type" value="Genomic_DNA"/>
</dbReference>
<dbReference type="Gene3D" id="1.50.10.150">
    <property type="entry name" value="Voltage-dependent anion channel"/>
    <property type="match status" value="1"/>
</dbReference>
<keyword evidence="3 5" id="KW-1133">Transmembrane helix</keyword>
<dbReference type="InterPro" id="IPR038665">
    <property type="entry name" value="Voltage-dep_anion_channel_sf"/>
</dbReference>
<feature type="transmembrane region" description="Helical" evidence="5">
    <location>
        <begin position="110"/>
        <end position="134"/>
    </location>
</feature>
<feature type="transmembrane region" description="Helical" evidence="5">
    <location>
        <begin position="58"/>
        <end position="79"/>
    </location>
</feature>
<dbReference type="Pfam" id="PF03595">
    <property type="entry name" value="SLAC1"/>
    <property type="match status" value="1"/>
</dbReference>
<evidence type="ECO:0000313" key="6">
    <source>
        <dbReference type="EMBL" id="MFG6298847.1"/>
    </source>
</evidence>
<evidence type="ECO:0000256" key="2">
    <source>
        <dbReference type="ARBA" id="ARBA00022692"/>
    </source>
</evidence>
<dbReference type="EMBL" id="JBIENY010000386">
    <property type="protein sequence ID" value="MFG6298847.1"/>
    <property type="molecule type" value="Genomic_DNA"/>
</dbReference>
<feature type="transmembrane region" description="Helical" evidence="5">
    <location>
        <begin position="32"/>
        <end position="51"/>
    </location>
</feature>
<dbReference type="GeneID" id="90944796"/>
<evidence type="ECO:0000313" key="7">
    <source>
        <dbReference type="EMBL" id="WMC88107.1"/>
    </source>
</evidence>
<name>A0AAX3ZLP6_STRRO</name>
<reference evidence="7" key="1">
    <citation type="submission" date="2023-03" db="EMBL/GenBank/DDBJ databases">
        <title>Borrelidin-producing and root-colonizing Streptomyces rochei is a potent biopesticide for soil-borne oomycete-caused plant diseases.</title>
        <authorList>
            <person name="Zhou D."/>
            <person name="Wang X."/>
            <person name="Navarro-Munoz J.C."/>
            <person name="Li W."/>
            <person name="Li J."/>
            <person name="Jiu M."/>
            <person name="Deng S."/>
            <person name="Ye Y."/>
            <person name="Daly P."/>
            <person name="Wei L."/>
        </authorList>
    </citation>
    <scope>NUCLEOTIDE SEQUENCE</scope>
    <source>
        <strain evidence="7">JK1</strain>
    </source>
</reference>
<dbReference type="Proteomes" id="UP001231701">
    <property type="component" value="Chromosome"/>
</dbReference>
<gene>
    <name evidence="6" type="ORF">ACGU38_26250</name>
    <name evidence="7" type="ORF">P7W03_22190</name>
</gene>
<evidence type="ECO:0000256" key="4">
    <source>
        <dbReference type="ARBA" id="ARBA00023136"/>
    </source>
</evidence>
<feature type="transmembrane region" description="Helical" evidence="5">
    <location>
        <begin position="309"/>
        <end position="327"/>
    </location>
</feature>
<dbReference type="AlphaFoldDB" id="A0AAX3ZLP6"/>
<organism evidence="7 8">
    <name type="scientific">Streptomyces rochei</name>
    <name type="common">Streptomyces parvullus</name>
    <dbReference type="NCBI Taxonomy" id="1928"/>
    <lineage>
        <taxon>Bacteria</taxon>
        <taxon>Bacillati</taxon>
        <taxon>Actinomycetota</taxon>
        <taxon>Actinomycetes</taxon>
        <taxon>Kitasatosporales</taxon>
        <taxon>Streptomycetaceae</taxon>
        <taxon>Streptomyces</taxon>
        <taxon>Streptomyces rochei group</taxon>
    </lineage>
</organism>
<feature type="transmembrane region" description="Helical" evidence="5">
    <location>
        <begin position="146"/>
        <end position="166"/>
    </location>
</feature>
<dbReference type="GO" id="GO:0055085">
    <property type="term" value="P:transmembrane transport"/>
    <property type="evidence" value="ECO:0007669"/>
    <property type="project" value="InterPro"/>
</dbReference>
<evidence type="ECO:0000256" key="5">
    <source>
        <dbReference type="SAM" id="Phobius"/>
    </source>
</evidence>
<accession>A0AAX3ZLP6</accession>
<keyword evidence="4 5" id="KW-0472">Membrane</keyword>
<evidence type="ECO:0000256" key="1">
    <source>
        <dbReference type="ARBA" id="ARBA00004141"/>
    </source>
</evidence>
<feature type="transmembrane region" description="Helical" evidence="5">
    <location>
        <begin position="280"/>
        <end position="303"/>
    </location>
</feature>
<evidence type="ECO:0000256" key="3">
    <source>
        <dbReference type="ARBA" id="ARBA00022989"/>
    </source>
</evidence>
<comment type="subcellular location">
    <subcellularLocation>
        <location evidence="1">Membrane</location>
        <topology evidence="1">Multi-pass membrane protein</topology>
    </subcellularLocation>
</comment>
<proteinExistence type="predicted"/>
<dbReference type="Proteomes" id="UP001605990">
    <property type="component" value="Unassembled WGS sequence"/>
</dbReference>
<dbReference type="CDD" id="cd09319">
    <property type="entry name" value="TDT_like_1"/>
    <property type="match status" value="1"/>
</dbReference>
<dbReference type="GO" id="GO:0016020">
    <property type="term" value="C:membrane"/>
    <property type="evidence" value="ECO:0007669"/>
    <property type="project" value="UniProtKB-SubCell"/>
</dbReference>
<feature type="transmembrane region" description="Helical" evidence="5">
    <location>
        <begin position="247"/>
        <end position="268"/>
    </location>
</feature>
<reference evidence="6 9" key="2">
    <citation type="submission" date="2024-10" db="EMBL/GenBank/DDBJ databases">
        <title>Draft genome assembly of a novel steroid transforming actinomycete isolated from African clawed frog Xenopus laevis.</title>
        <authorList>
            <person name="Bragin E."/>
            <person name="Kollerov V."/>
            <person name="Donova M.V."/>
        </authorList>
    </citation>
    <scope>NUCLEOTIDE SEQUENCE [LARGE SCALE GENOMIC DNA]</scope>
    <source>
        <strain evidence="6 9">MTOC-St3</strain>
    </source>
</reference>
<protein>
    <submittedName>
        <fullName evidence="7">Tellurite resistance/C4-dicarboxylate transporter family protein</fullName>
    </submittedName>
</protein>
<feature type="transmembrane region" description="Helical" evidence="5">
    <location>
        <begin position="172"/>
        <end position="195"/>
    </location>
</feature>
<evidence type="ECO:0000313" key="8">
    <source>
        <dbReference type="Proteomes" id="UP001231701"/>
    </source>
</evidence>
<dbReference type="InterPro" id="IPR004695">
    <property type="entry name" value="SLAC1/Mae1/Ssu1/TehA"/>
</dbReference>